<name>A8NJX3_BRUMA</name>
<proteinExistence type="predicted"/>
<protein>
    <submittedName>
        <fullName evidence="2">Uncharacterized protein</fullName>
    </submittedName>
</protein>
<feature type="region of interest" description="Disordered" evidence="1">
    <location>
        <begin position="1"/>
        <end position="23"/>
    </location>
</feature>
<evidence type="ECO:0000256" key="1">
    <source>
        <dbReference type="SAM" id="MobiDB-lite"/>
    </source>
</evidence>
<dbReference type="EMBL" id="DS237401">
    <property type="protein sequence ID" value="EDP38877.1"/>
    <property type="molecule type" value="Genomic_DNA"/>
</dbReference>
<organism evidence="2">
    <name type="scientific">Brugia malayi</name>
    <name type="common">Filarial nematode worm</name>
    <dbReference type="NCBI Taxonomy" id="6279"/>
    <lineage>
        <taxon>Eukaryota</taxon>
        <taxon>Metazoa</taxon>
        <taxon>Ecdysozoa</taxon>
        <taxon>Nematoda</taxon>
        <taxon>Chromadorea</taxon>
        <taxon>Rhabditida</taxon>
        <taxon>Spirurina</taxon>
        <taxon>Spiruromorpha</taxon>
        <taxon>Filarioidea</taxon>
        <taxon>Onchocercidae</taxon>
        <taxon>Brugia</taxon>
    </lineage>
</organism>
<gene>
    <name evidence="2" type="ORF">Bm1_04065</name>
</gene>
<sequence>MKLGFPDGWMDGRTDGRKEGNISKGSVKDVQDLMMEELMKCTEGKWIGVA</sequence>
<accession>A8NJX3</accession>
<dbReference type="AlphaFoldDB" id="A8NJX3"/>
<reference evidence="2" key="1">
    <citation type="journal article" date="2007" name="Science">
        <title>Draft genome of the filarial nematode parasite Brugia malayi.</title>
        <authorList>
            <person name="Ghedin E."/>
            <person name="Wang S."/>
            <person name="Spiro D."/>
            <person name="Caler E."/>
            <person name="Zhao Q."/>
            <person name="Crabtree J."/>
            <person name="Allen J.E."/>
            <person name="Delcher A.L."/>
            <person name="Guiliano D.B."/>
            <person name="Miranda-Saavedra D."/>
            <person name="Angiuoli S.V."/>
            <person name="Creasy T."/>
            <person name="Amedeo P."/>
            <person name="Haas B."/>
            <person name="El-Sayed N.M."/>
            <person name="Wortman J.R."/>
            <person name="Feldblyum T."/>
            <person name="Tallon L."/>
            <person name="Schatz M."/>
            <person name="Shumway M."/>
            <person name="Koo H."/>
            <person name="Salzberg S.L."/>
            <person name="Schobel S."/>
            <person name="Pertea M."/>
            <person name="Pop M."/>
            <person name="White O."/>
            <person name="Barton G.J."/>
            <person name="Carlow C.K."/>
            <person name="Crawford M.J."/>
            <person name="Daub J."/>
            <person name="Dimmic M.W."/>
            <person name="Estes C.F."/>
            <person name="Foster J.M."/>
            <person name="Ganatra M."/>
            <person name="Gregory W.F."/>
            <person name="Johnson N.M."/>
            <person name="Jin J."/>
            <person name="Komuniecki R."/>
            <person name="Korf I."/>
            <person name="Kumar S."/>
            <person name="Laney S."/>
            <person name="Li B.W."/>
            <person name="Li W."/>
            <person name="Lindblom T.H."/>
            <person name="Lustigman S."/>
            <person name="Ma D."/>
            <person name="Maina C.V."/>
            <person name="Martin D.M."/>
            <person name="McCarter J.P."/>
            <person name="McReynolds L."/>
            <person name="Mitreva M."/>
            <person name="Nutman T.B."/>
            <person name="Parkinson J."/>
            <person name="Peregrin-Alvarez J.M."/>
            <person name="Poole C."/>
            <person name="Ren Q."/>
            <person name="Saunders L."/>
            <person name="Sluder A.E."/>
            <person name="Smith K."/>
            <person name="Stanke M."/>
            <person name="Unnasch T.R."/>
            <person name="Ware J."/>
            <person name="Wei A.D."/>
            <person name="Weil G."/>
            <person name="Williams D.J."/>
            <person name="Zhang Y."/>
            <person name="Williams S.A."/>
            <person name="Fraser-Liggett C."/>
            <person name="Slatko B."/>
            <person name="Blaxter M.L."/>
            <person name="Scott A.L."/>
        </authorList>
    </citation>
    <scope>NUCLEOTIDE SEQUENCE [LARGE SCALE GENOMIC DNA]</scope>
</reference>
<evidence type="ECO:0000313" key="2">
    <source>
        <dbReference type="EMBL" id="EDP38877.1"/>
    </source>
</evidence>
<feature type="compositionally biased region" description="Basic and acidic residues" evidence="1">
    <location>
        <begin position="10"/>
        <end position="23"/>
    </location>
</feature>